<dbReference type="Pfam" id="PF07238">
    <property type="entry name" value="PilZ"/>
    <property type="match status" value="1"/>
</dbReference>
<name>A0A1G6KWB3_9GAMM</name>
<accession>A0A1G6KWB3</accession>
<keyword evidence="3" id="KW-1185">Reference proteome</keyword>
<dbReference type="Proteomes" id="UP000242317">
    <property type="component" value="Unassembled WGS sequence"/>
</dbReference>
<dbReference type="AlphaFoldDB" id="A0A1G6KWB3"/>
<sequence>MVQTQQTATHGERRQNSRADALLRFNYQEISKEQAQLDPYNPDFMIPRYFLLLSELAQIDSVLGWEIDAIKTEQPGLGHILGLLNQKLDLINTTAYDSLQNMLPSPKKVNISESGLSFFTKDALRNDSYIHLTFADTENHFQVAATAHVVYSIVGDDGMSRIGAHFISIHPKDREKLADSVEQLNEH</sequence>
<dbReference type="EMBL" id="FMYK01000004">
    <property type="protein sequence ID" value="SDC35370.1"/>
    <property type="molecule type" value="Genomic_DNA"/>
</dbReference>
<dbReference type="RefSeq" id="WP_092619358.1">
    <property type="nucleotide sequence ID" value="NZ_FMYK01000004.1"/>
</dbReference>
<protein>
    <submittedName>
        <fullName evidence="2">PilZ domain-containing protein</fullName>
    </submittedName>
</protein>
<evidence type="ECO:0000259" key="1">
    <source>
        <dbReference type="Pfam" id="PF07238"/>
    </source>
</evidence>
<evidence type="ECO:0000313" key="3">
    <source>
        <dbReference type="Proteomes" id="UP000242317"/>
    </source>
</evidence>
<gene>
    <name evidence="2" type="ORF">SAMN05421749_104214</name>
</gene>
<reference evidence="3" key="1">
    <citation type="submission" date="2016-09" db="EMBL/GenBank/DDBJ databases">
        <authorList>
            <person name="Varghese N."/>
            <person name="Submissions S."/>
        </authorList>
    </citation>
    <scope>NUCLEOTIDE SEQUENCE [LARGE SCALE GENOMIC DNA]</scope>
    <source>
        <strain evidence="3">ANC 3699</strain>
    </source>
</reference>
<evidence type="ECO:0000313" key="2">
    <source>
        <dbReference type="EMBL" id="SDC35370.1"/>
    </source>
</evidence>
<dbReference type="GO" id="GO:0035438">
    <property type="term" value="F:cyclic-di-GMP binding"/>
    <property type="evidence" value="ECO:0007669"/>
    <property type="project" value="InterPro"/>
</dbReference>
<dbReference type="OrthoDB" id="6699450at2"/>
<proteinExistence type="predicted"/>
<feature type="domain" description="PilZ" evidence="1">
    <location>
        <begin position="109"/>
        <end position="182"/>
    </location>
</feature>
<organism evidence="2 3">
    <name type="scientific">Acinetobacter marinus</name>
    <dbReference type="NCBI Taxonomy" id="281375"/>
    <lineage>
        <taxon>Bacteria</taxon>
        <taxon>Pseudomonadati</taxon>
        <taxon>Pseudomonadota</taxon>
        <taxon>Gammaproteobacteria</taxon>
        <taxon>Moraxellales</taxon>
        <taxon>Moraxellaceae</taxon>
        <taxon>Acinetobacter</taxon>
    </lineage>
</organism>
<dbReference type="InterPro" id="IPR009875">
    <property type="entry name" value="PilZ_domain"/>
</dbReference>